<dbReference type="GO" id="GO:0005886">
    <property type="term" value="C:plasma membrane"/>
    <property type="evidence" value="ECO:0007669"/>
    <property type="project" value="UniProtKB-SubCell"/>
</dbReference>
<feature type="transmembrane region" description="Helical" evidence="8">
    <location>
        <begin position="309"/>
        <end position="325"/>
    </location>
</feature>
<evidence type="ECO:0000313" key="9">
    <source>
        <dbReference type="EMBL" id="ESL02515.1"/>
    </source>
</evidence>
<evidence type="ECO:0000256" key="7">
    <source>
        <dbReference type="ARBA" id="ARBA00023136"/>
    </source>
</evidence>
<keyword evidence="6 8" id="KW-1133">Transmembrane helix</keyword>
<dbReference type="EMBL" id="ACIL03000016">
    <property type="protein sequence ID" value="ESL02515.1"/>
    <property type="molecule type" value="Genomic_DNA"/>
</dbReference>
<evidence type="ECO:0000256" key="5">
    <source>
        <dbReference type="ARBA" id="ARBA00022692"/>
    </source>
</evidence>
<keyword evidence="10" id="KW-1185">Reference proteome</keyword>
<evidence type="ECO:0000256" key="3">
    <source>
        <dbReference type="ARBA" id="ARBA00022475"/>
    </source>
</evidence>
<comment type="subcellular location">
    <subcellularLocation>
        <location evidence="1">Cell membrane</location>
        <topology evidence="1">Multi-pass membrane protein</topology>
    </subcellularLocation>
</comment>
<feature type="transmembrane region" description="Helical" evidence="8">
    <location>
        <begin position="225"/>
        <end position="246"/>
    </location>
</feature>
<gene>
    <name evidence="9" type="ORF">GCWU0000282_002651</name>
</gene>
<keyword evidence="7 8" id="KW-0472">Membrane</keyword>
<name>V2Z6G0_9FIRM</name>
<accession>V2Z6G0</accession>
<dbReference type="eggNOG" id="COG1172">
    <property type="taxonomic scope" value="Bacteria"/>
</dbReference>
<proteinExistence type="predicted"/>
<dbReference type="HOGENOM" id="CLU_028880_2_2_9"/>
<keyword evidence="3" id="KW-1003">Cell membrane</keyword>
<evidence type="ECO:0000256" key="4">
    <source>
        <dbReference type="ARBA" id="ARBA00022519"/>
    </source>
</evidence>
<feature type="transmembrane region" description="Helical" evidence="8">
    <location>
        <begin position="111"/>
        <end position="131"/>
    </location>
</feature>
<dbReference type="AlphaFoldDB" id="V2Z6G0"/>
<dbReference type="PANTHER" id="PTHR32196:SF21">
    <property type="entry name" value="ABC TRANSPORTER PERMEASE PROTEIN YPHD-RELATED"/>
    <property type="match status" value="1"/>
</dbReference>
<evidence type="ECO:0000256" key="1">
    <source>
        <dbReference type="ARBA" id="ARBA00004651"/>
    </source>
</evidence>
<dbReference type="STRING" id="592026.GCWU0000282_002651"/>
<dbReference type="Pfam" id="PF02653">
    <property type="entry name" value="BPD_transp_2"/>
    <property type="match status" value="1"/>
</dbReference>
<dbReference type="InterPro" id="IPR001851">
    <property type="entry name" value="ABC_transp_permease"/>
</dbReference>
<dbReference type="Proteomes" id="UP000018227">
    <property type="component" value="Unassembled WGS sequence"/>
</dbReference>
<dbReference type="PANTHER" id="PTHR32196">
    <property type="entry name" value="ABC TRANSPORTER PERMEASE PROTEIN YPHD-RELATED-RELATED"/>
    <property type="match status" value="1"/>
</dbReference>
<keyword evidence="2" id="KW-0813">Transport</keyword>
<keyword evidence="5 8" id="KW-0812">Transmembrane</keyword>
<protein>
    <submittedName>
        <fullName evidence="9">Putative ribose ABC transporter permease protein</fullName>
    </submittedName>
</protein>
<evidence type="ECO:0000256" key="6">
    <source>
        <dbReference type="ARBA" id="ARBA00022989"/>
    </source>
</evidence>
<dbReference type="GO" id="GO:0022857">
    <property type="term" value="F:transmembrane transporter activity"/>
    <property type="evidence" value="ECO:0007669"/>
    <property type="project" value="InterPro"/>
</dbReference>
<evidence type="ECO:0000256" key="2">
    <source>
        <dbReference type="ARBA" id="ARBA00022448"/>
    </source>
</evidence>
<keyword evidence="4" id="KW-0997">Cell inner membrane</keyword>
<evidence type="ECO:0000313" key="10">
    <source>
        <dbReference type="Proteomes" id="UP000018227"/>
    </source>
</evidence>
<evidence type="ECO:0000256" key="8">
    <source>
        <dbReference type="SAM" id="Phobius"/>
    </source>
</evidence>
<reference evidence="9 10" key="1">
    <citation type="submission" date="2013-06" db="EMBL/GenBank/DDBJ databases">
        <authorList>
            <person name="Weinstock G."/>
            <person name="Sodergren E."/>
            <person name="Clifton S."/>
            <person name="Fulton L."/>
            <person name="Fulton B."/>
            <person name="Courtney L."/>
            <person name="Fronick C."/>
            <person name="Harrison M."/>
            <person name="Strong C."/>
            <person name="Farmer C."/>
            <person name="Delahaunty K."/>
            <person name="Markovic C."/>
            <person name="Hall O."/>
            <person name="Minx P."/>
            <person name="Tomlinson C."/>
            <person name="Mitreva M."/>
            <person name="Nelson J."/>
            <person name="Hou S."/>
            <person name="Wollam A."/>
            <person name="Pepin K.H."/>
            <person name="Johnson M."/>
            <person name="Bhonagiri V."/>
            <person name="Nash W.E."/>
            <person name="Warren W."/>
            <person name="Chinwalla A."/>
            <person name="Mardis E.R."/>
            <person name="Wilson R.K."/>
        </authorList>
    </citation>
    <scope>NUCLEOTIDE SEQUENCE [LARGE SCALE GENOMIC DNA]</scope>
    <source>
        <strain evidence="9 10">ATCC 51271</strain>
    </source>
</reference>
<sequence>MAIFLQWDKSIQEAYMNKQSRMKRAVQNYKTELTMLGVFCVFFAVMSIVSPNFLSSQNMLNVASQVSANAMLSVGMTLVIITGGIDLSVGGILGLSGMIGSILMVQTKNSVVGFITIMAVALICGLINGILIGYIKMPAFIVTLGMMNICRSLDYVISDANTQSGFPQSWQFIGKQRVMGIPMYLILMVIVFIIFAFILQKTKFGRFLYACGSNADAAKLSGINVRWNVCAAYIVCGFMCGIAAWIMTSRMMACDPTYGSIAEMDAIAAAVIGGTSMSGGKGTIGGTVVGIFLVGFLRNALNLLGINPYWQGSALGAVIVVAVLAERISRMRHKKA</sequence>
<feature type="transmembrane region" description="Helical" evidence="8">
    <location>
        <begin position="74"/>
        <end position="99"/>
    </location>
</feature>
<feature type="transmembrane region" description="Helical" evidence="8">
    <location>
        <begin position="178"/>
        <end position="199"/>
    </location>
</feature>
<organism evidence="9 10">
    <name type="scientific">Catonella morbi ATCC 51271</name>
    <dbReference type="NCBI Taxonomy" id="592026"/>
    <lineage>
        <taxon>Bacteria</taxon>
        <taxon>Bacillati</taxon>
        <taxon>Bacillota</taxon>
        <taxon>Clostridia</taxon>
        <taxon>Lachnospirales</taxon>
        <taxon>Lachnospiraceae</taxon>
        <taxon>Catonella</taxon>
    </lineage>
</organism>
<feature type="transmembrane region" description="Helical" evidence="8">
    <location>
        <begin position="33"/>
        <end position="54"/>
    </location>
</feature>
<comment type="caution">
    <text evidence="9">The sequence shown here is derived from an EMBL/GenBank/DDBJ whole genome shotgun (WGS) entry which is preliminary data.</text>
</comment>
<dbReference type="CDD" id="cd06579">
    <property type="entry name" value="TM_PBP1_transp_AraH_like"/>
    <property type="match status" value="1"/>
</dbReference>